<feature type="signal peptide" evidence="1">
    <location>
        <begin position="1"/>
        <end position="30"/>
    </location>
</feature>
<dbReference type="Pfam" id="PF00395">
    <property type="entry name" value="SLH"/>
    <property type="match status" value="3"/>
</dbReference>
<evidence type="ECO:0000256" key="1">
    <source>
        <dbReference type="SAM" id="SignalP"/>
    </source>
</evidence>
<evidence type="ECO:0000313" key="3">
    <source>
        <dbReference type="EMBL" id="SDI86454.1"/>
    </source>
</evidence>
<feature type="domain" description="SLH" evidence="2">
    <location>
        <begin position="113"/>
        <end position="171"/>
    </location>
</feature>
<dbReference type="AlphaFoldDB" id="A0A1G8P1T6"/>
<feature type="domain" description="SLH" evidence="2">
    <location>
        <begin position="43"/>
        <end position="110"/>
    </location>
</feature>
<feature type="domain" description="SLH" evidence="2">
    <location>
        <begin position="172"/>
        <end position="235"/>
    </location>
</feature>
<dbReference type="EMBL" id="FNED01000008">
    <property type="protein sequence ID" value="SDI86454.1"/>
    <property type="molecule type" value="Genomic_DNA"/>
</dbReference>
<accession>A0A1G8P1T6</accession>
<gene>
    <name evidence="3" type="ORF">SAMN04487909_108211</name>
</gene>
<feature type="chain" id="PRO_5010227050" evidence="1">
    <location>
        <begin position="31"/>
        <end position="378"/>
    </location>
</feature>
<dbReference type="PROSITE" id="PS51272">
    <property type="entry name" value="SLH"/>
    <property type="match status" value="3"/>
</dbReference>
<evidence type="ECO:0000313" key="4">
    <source>
        <dbReference type="Proteomes" id="UP000182836"/>
    </source>
</evidence>
<name>A0A1G8P1T6_ANEMI</name>
<reference evidence="3 4" key="1">
    <citation type="submission" date="2016-10" db="EMBL/GenBank/DDBJ databases">
        <authorList>
            <person name="de Groot N.N."/>
        </authorList>
    </citation>
    <scope>NUCLEOTIDE SEQUENCE [LARGE SCALE GENOMIC DNA]</scope>
    <source>
        <strain evidence="3 4">DSM 2895</strain>
    </source>
</reference>
<dbReference type="OrthoDB" id="174569at2"/>
<keyword evidence="1" id="KW-0732">Signal</keyword>
<dbReference type="RefSeq" id="WP_052812044.1">
    <property type="nucleotide sequence ID" value="NZ_BJOA01000104.1"/>
</dbReference>
<dbReference type="GeneID" id="42309543"/>
<proteinExistence type="predicted"/>
<dbReference type="InterPro" id="IPR001119">
    <property type="entry name" value="SLH_dom"/>
</dbReference>
<dbReference type="Proteomes" id="UP000182836">
    <property type="component" value="Unassembled WGS sequence"/>
</dbReference>
<organism evidence="3 4">
    <name type="scientific">Aneurinibacillus migulanus</name>
    <name type="common">Bacillus migulanus</name>
    <dbReference type="NCBI Taxonomy" id="47500"/>
    <lineage>
        <taxon>Bacteria</taxon>
        <taxon>Bacillati</taxon>
        <taxon>Bacillota</taxon>
        <taxon>Bacilli</taxon>
        <taxon>Bacillales</taxon>
        <taxon>Paenibacillaceae</taxon>
        <taxon>Aneurinibacillus group</taxon>
        <taxon>Aneurinibacillus</taxon>
    </lineage>
</organism>
<dbReference type="PANTHER" id="PTHR43308:SF5">
    <property type="entry name" value="S-LAYER PROTEIN _ PEPTIDOGLYCAN ENDO-BETA-N-ACETYLGLUCOSAMINIDASE"/>
    <property type="match status" value="1"/>
</dbReference>
<evidence type="ECO:0000259" key="2">
    <source>
        <dbReference type="PROSITE" id="PS51272"/>
    </source>
</evidence>
<protein>
    <submittedName>
        <fullName evidence="3">S-layer homology domain-containing protein</fullName>
    </submittedName>
</protein>
<dbReference type="InterPro" id="IPR051465">
    <property type="entry name" value="Cell_Envelope_Struct_Comp"/>
</dbReference>
<dbReference type="PANTHER" id="PTHR43308">
    <property type="entry name" value="OUTER MEMBRANE PROTEIN ALPHA-RELATED"/>
    <property type="match status" value="1"/>
</dbReference>
<sequence>MKRYTTHFASKVTLVAALGTLSVLPGQVWADEPSGKLKEITTVNSYLPGDMERHWARDEAYNLVHADIIKGYIEKDGTVSVRPNKQITRAEFVSLLVGALGLKKNPDQDPRVFSDIEPNQWYSEAVNIASSLGIVKGVTEKSFGPNDKITRGEIAALITRAFAYTIDFDEMNGKQFKDIKDSYWAAREVSKASSVKIINGYPGGYFKPFEYSTRAEALVMLSNALYLEENAVPADKTLIDIVKANEEEEKRALGAIDIERLKEISNKHYIGYHKATSDLTAAVLKKMKEEGYTIEITHEGDLKATVIGKWNRIAVVEVDGVTYHLSTSKEGGKHLDNTQTVKGVVMLKKDSVTGEWKVYTSDIPLLFTSKMLSALEIQ</sequence>